<evidence type="ECO:0000256" key="4">
    <source>
        <dbReference type="ARBA" id="ARBA00022989"/>
    </source>
</evidence>
<feature type="transmembrane region" description="Helical" evidence="6">
    <location>
        <begin position="108"/>
        <end position="129"/>
    </location>
</feature>
<dbReference type="PANTHER" id="PTHR30371:SF0">
    <property type="entry name" value="SEC-INDEPENDENT PROTEIN TRANSLOCASE PROTEIN TATC, CHLOROPLASTIC-RELATED"/>
    <property type="match status" value="1"/>
</dbReference>
<sequence length="256" mass="31330">MTFKYFIKEIKNRFFIILISYIFILTISFLYKEIILYLIIKPCINSKEINKFYFICTSITEIFYTYLLISLIIGNIFLLCFVIFQILKFIEKGLFKNEKYIIKKYIKTSFFLFIFLFLIAHHFLIPFYFKFFFNISNFSNNLLSFNFFFELKFNEFLFFFLYTAVYWSIFSCQMLTFFILWIHFFLENLEIVILNKKIYFYFLIISISTLISPPEIFSQIVVSLINLILFEILIFLNLFLFEIKNKKKLRKPIKTN</sequence>
<feature type="transmembrane region" description="Helical" evidence="6">
    <location>
        <begin position="220"/>
        <end position="241"/>
    </location>
</feature>
<feature type="transmembrane region" description="Helical" evidence="6">
    <location>
        <begin position="63"/>
        <end position="87"/>
    </location>
</feature>
<evidence type="ECO:0000256" key="5">
    <source>
        <dbReference type="ARBA" id="ARBA00023136"/>
    </source>
</evidence>
<keyword evidence="5 6" id="KW-0472">Membrane</keyword>
<keyword evidence="7" id="KW-0496">Mitochondrion</keyword>
<feature type="transmembrane region" description="Helical" evidence="6">
    <location>
        <begin position="198"/>
        <end position="214"/>
    </location>
</feature>
<evidence type="ECO:0000256" key="1">
    <source>
        <dbReference type="ARBA" id="ARBA00004141"/>
    </source>
</evidence>
<dbReference type="GO" id="GO:0033281">
    <property type="term" value="C:TAT protein transport complex"/>
    <property type="evidence" value="ECO:0007669"/>
    <property type="project" value="TreeGrafter"/>
</dbReference>
<feature type="transmembrane region" description="Helical" evidence="6">
    <location>
        <begin position="156"/>
        <end position="186"/>
    </location>
</feature>
<dbReference type="Pfam" id="PF00902">
    <property type="entry name" value="TatC"/>
    <property type="match status" value="1"/>
</dbReference>
<dbReference type="AlphaFoldDB" id="A0A8A6W3F7"/>
<protein>
    <submittedName>
        <fullName evidence="7">Sec-independent protein translocase component TatC</fullName>
    </submittedName>
</protein>
<evidence type="ECO:0000256" key="3">
    <source>
        <dbReference type="ARBA" id="ARBA00022692"/>
    </source>
</evidence>
<evidence type="ECO:0000256" key="6">
    <source>
        <dbReference type="SAM" id="Phobius"/>
    </source>
</evidence>
<keyword evidence="4 6" id="KW-1133">Transmembrane helix</keyword>
<name>A0A8A6W3F7_9STRA</name>
<dbReference type="PANTHER" id="PTHR30371">
    <property type="entry name" value="SEC-INDEPENDENT PROTEIN TRANSLOCASE PROTEIN TATC"/>
    <property type="match status" value="1"/>
</dbReference>
<reference evidence="7" key="1">
    <citation type="submission" date="2021-01" db="EMBL/GenBank/DDBJ databases">
        <authorList>
            <person name="Huang H."/>
            <person name="Chen N."/>
        </authorList>
    </citation>
    <scope>NUCLEOTIDE SEQUENCE</scope>
</reference>
<dbReference type="GeneID" id="70637871"/>
<evidence type="ECO:0000313" key="7">
    <source>
        <dbReference type="EMBL" id="QTK21669.1"/>
    </source>
</evidence>
<accession>A0A8A6W3F7</accession>
<geneLocation type="mitochondrion" evidence="7"/>
<dbReference type="PRINTS" id="PR01840">
    <property type="entry name" value="TATCFAMILY"/>
</dbReference>
<dbReference type="InterPro" id="IPR002033">
    <property type="entry name" value="TatC"/>
</dbReference>
<evidence type="ECO:0000256" key="2">
    <source>
        <dbReference type="ARBA" id="ARBA00008882"/>
    </source>
</evidence>
<feature type="transmembrane region" description="Helical" evidence="6">
    <location>
        <begin position="12"/>
        <end position="31"/>
    </location>
</feature>
<dbReference type="GO" id="GO:0043953">
    <property type="term" value="P:protein transport by the Tat complex"/>
    <property type="evidence" value="ECO:0007669"/>
    <property type="project" value="TreeGrafter"/>
</dbReference>
<dbReference type="GO" id="GO:0065002">
    <property type="term" value="P:intracellular protein transmembrane transport"/>
    <property type="evidence" value="ECO:0007669"/>
    <property type="project" value="TreeGrafter"/>
</dbReference>
<keyword evidence="3 6" id="KW-0812">Transmembrane</keyword>
<comment type="subcellular location">
    <subcellularLocation>
        <location evidence="1">Membrane</location>
        <topology evidence="1">Multi-pass membrane protein</topology>
    </subcellularLocation>
</comment>
<gene>
    <name evidence="7" type="primary">tatC</name>
</gene>
<proteinExistence type="inferred from homology"/>
<dbReference type="RefSeq" id="YP_010248474.1">
    <property type="nucleotide sequence ID" value="NC_060315.1"/>
</dbReference>
<dbReference type="EMBL" id="MW435847">
    <property type="protein sequence ID" value="QTK21669.1"/>
    <property type="molecule type" value="Genomic_DNA"/>
</dbReference>
<comment type="similarity">
    <text evidence="2">Belongs to the TatC family.</text>
</comment>
<dbReference type="GO" id="GO:0009977">
    <property type="term" value="F:proton motive force dependent protein transmembrane transporter activity"/>
    <property type="evidence" value="ECO:0007669"/>
    <property type="project" value="TreeGrafter"/>
</dbReference>
<organism evidence="7">
    <name type="scientific">Coscinodiscus granii</name>
    <dbReference type="NCBI Taxonomy" id="265552"/>
    <lineage>
        <taxon>Eukaryota</taxon>
        <taxon>Sar</taxon>
        <taxon>Stramenopiles</taxon>
        <taxon>Ochrophyta</taxon>
        <taxon>Bacillariophyta</taxon>
        <taxon>Coscinodiscophyceae</taxon>
        <taxon>Coscinodiscophycidae</taxon>
        <taxon>Coscinodiscales</taxon>
        <taxon>Coscinodiscaceae</taxon>
        <taxon>Coscinodiscus</taxon>
    </lineage>
</organism>